<dbReference type="AlphaFoldDB" id="A0A0F9QYS9"/>
<sequence>MNFPVLAFFVAVVAGAALGGSKKRTDAQCLRALGQHLFETTASASPAQRAEIIAWLNSVGLGVTAQCMLDHEQNLDPCRELIIAAVQVDLETRSRAQLLDLEAKARAKGQTSVANCLKQLAQHRG</sequence>
<comment type="caution">
    <text evidence="1">The sequence shown here is derived from an EMBL/GenBank/DDBJ whole genome shotgun (WGS) entry which is preliminary data.</text>
</comment>
<protein>
    <submittedName>
        <fullName evidence="1">Uncharacterized protein</fullName>
    </submittedName>
</protein>
<proteinExistence type="predicted"/>
<name>A0A0F9QYS9_9ZZZZ</name>
<reference evidence="1" key="1">
    <citation type="journal article" date="2015" name="Nature">
        <title>Complex archaea that bridge the gap between prokaryotes and eukaryotes.</title>
        <authorList>
            <person name="Spang A."/>
            <person name="Saw J.H."/>
            <person name="Jorgensen S.L."/>
            <person name="Zaremba-Niedzwiedzka K."/>
            <person name="Martijn J."/>
            <person name="Lind A.E."/>
            <person name="van Eijk R."/>
            <person name="Schleper C."/>
            <person name="Guy L."/>
            <person name="Ettema T.J."/>
        </authorList>
    </citation>
    <scope>NUCLEOTIDE SEQUENCE</scope>
</reference>
<evidence type="ECO:0000313" key="1">
    <source>
        <dbReference type="EMBL" id="KKN10278.1"/>
    </source>
</evidence>
<dbReference type="EMBL" id="LAZR01004259">
    <property type="protein sequence ID" value="KKN10278.1"/>
    <property type="molecule type" value="Genomic_DNA"/>
</dbReference>
<gene>
    <name evidence="1" type="ORF">LCGC14_1038200</name>
</gene>
<accession>A0A0F9QYS9</accession>
<organism evidence="1">
    <name type="scientific">marine sediment metagenome</name>
    <dbReference type="NCBI Taxonomy" id="412755"/>
    <lineage>
        <taxon>unclassified sequences</taxon>
        <taxon>metagenomes</taxon>
        <taxon>ecological metagenomes</taxon>
    </lineage>
</organism>